<name>A0A1G9VJZ1_9BACT</name>
<dbReference type="AlphaFoldDB" id="A0A1G9VJZ1"/>
<evidence type="ECO:0000313" key="2">
    <source>
        <dbReference type="EMBL" id="SDM72514.1"/>
    </source>
</evidence>
<organism evidence="2 3">
    <name type="scientific">Catalinimonas alkaloidigena</name>
    <dbReference type="NCBI Taxonomy" id="1075417"/>
    <lineage>
        <taxon>Bacteria</taxon>
        <taxon>Pseudomonadati</taxon>
        <taxon>Bacteroidota</taxon>
        <taxon>Cytophagia</taxon>
        <taxon>Cytophagales</taxon>
        <taxon>Catalimonadaceae</taxon>
        <taxon>Catalinimonas</taxon>
    </lineage>
</organism>
<dbReference type="RefSeq" id="WP_176956252.1">
    <property type="nucleotide sequence ID" value="NZ_FNFO01000021.1"/>
</dbReference>
<protein>
    <submittedName>
        <fullName evidence="2">Uncharacterized protein</fullName>
    </submittedName>
</protein>
<gene>
    <name evidence="2" type="ORF">SAMN05421823_12118</name>
</gene>
<evidence type="ECO:0000313" key="3">
    <source>
        <dbReference type="Proteomes" id="UP000198510"/>
    </source>
</evidence>
<reference evidence="2 3" key="1">
    <citation type="submission" date="2016-10" db="EMBL/GenBank/DDBJ databases">
        <authorList>
            <person name="de Groot N.N."/>
        </authorList>
    </citation>
    <scope>NUCLEOTIDE SEQUENCE [LARGE SCALE GENOMIC DNA]</scope>
    <source>
        <strain evidence="2 3">DSM 25186</strain>
    </source>
</reference>
<feature type="region of interest" description="Disordered" evidence="1">
    <location>
        <begin position="34"/>
        <end position="55"/>
    </location>
</feature>
<accession>A0A1G9VJZ1</accession>
<proteinExistence type="predicted"/>
<dbReference type="Proteomes" id="UP000198510">
    <property type="component" value="Unassembled WGS sequence"/>
</dbReference>
<evidence type="ECO:0000256" key="1">
    <source>
        <dbReference type="SAM" id="MobiDB-lite"/>
    </source>
</evidence>
<keyword evidence="3" id="KW-1185">Reference proteome</keyword>
<sequence>MRKFLAEPENVDLTVVEGHRLTQEEQQLLSEFIRQRKQAPPHRVSPDKKKEKKAR</sequence>
<dbReference type="EMBL" id="FNFO01000021">
    <property type="protein sequence ID" value="SDM72514.1"/>
    <property type="molecule type" value="Genomic_DNA"/>
</dbReference>